<gene>
    <name evidence="12" type="ORF">B0H63DRAFT_417382</name>
</gene>
<organism evidence="12 13">
    <name type="scientific">Podospora didyma</name>
    <dbReference type="NCBI Taxonomy" id="330526"/>
    <lineage>
        <taxon>Eukaryota</taxon>
        <taxon>Fungi</taxon>
        <taxon>Dikarya</taxon>
        <taxon>Ascomycota</taxon>
        <taxon>Pezizomycotina</taxon>
        <taxon>Sordariomycetes</taxon>
        <taxon>Sordariomycetidae</taxon>
        <taxon>Sordariales</taxon>
        <taxon>Podosporaceae</taxon>
        <taxon>Podospora</taxon>
    </lineage>
</organism>
<dbReference type="InterPro" id="IPR033911">
    <property type="entry name" value="MetRS_core"/>
</dbReference>
<protein>
    <recommendedName>
        <fullName evidence="9">Probable methionine--tRNA ligase, mitochondrial</fullName>
        <ecNumber evidence="2">6.1.1.10</ecNumber>
    </recommendedName>
</protein>
<dbReference type="InterPro" id="IPR015413">
    <property type="entry name" value="Methionyl/Leucyl_tRNA_Synth"/>
</dbReference>
<dbReference type="InterPro" id="IPR014729">
    <property type="entry name" value="Rossmann-like_a/b/a_fold"/>
</dbReference>
<reference evidence="12" key="2">
    <citation type="submission" date="2023-06" db="EMBL/GenBank/DDBJ databases">
        <authorList>
            <consortium name="Lawrence Berkeley National Laboratory"/>
            <person name="Haridas S."/>
            <person name="Hensen N."/>
            <person name="Bonometti L."/>
            <person name="Westerberg I."/>
            <person name="Brannstrom I.O."/>
            <person name="Guillou S."/>
            <person name="Cros-Aarteil S."/>
            <person name="Calhoun S."/>
            <person name="Kuo A."/>
            <person name="Mondo S."/>
            <person name="Pangilinan J."/>
            <person name="Riley R."/>
            <person name="LaButti K."/>
            <person name="Andreopoulos B."/>
            <person name="Lipzen A."/>
            <person name="Chen C."/>
            <person name="Yanf M."/>
            <person name="Daum C."/>
            <person name="Ng V."/>
            <person name="Clum A."/>
            <person name="Steindorff A."/>
            <person name="Ohm R."/>
            <person name="Martin F."/>
            <person name="Silar P."/>
            <person name="Natvig D."/>
            <person name="Lalanne C."/>
            <person name="Gautier V."/>
            <person name="Ament-velasquez S.L."/>
            <person name="Kruys A."/>
            <person name="Hutchinson M.I."/>
            <person name="Powell A.J."/>
            <person name="Barry K."/>
            <person name="Miller A.N."/>
            <person name="Grigoriev I.V."/>
            <person name="Debuchy R."/>
            <person name="Gladieux P."/>
            <person name="Thoren M.H."/>
            <person name="Johannesson H."/>
        </authorList>
    </citation>
    <scope>NUCLEOTIDE SEQUENCE</scope>
    <source>
        <strain evidence="12">CBS 232.78</strain>
    </source>
</reference>
<evidence type="ECO:0000256" key="3">
    <source>
        <dbReference type="ARBA" id="ARBA00022598"/>
    </source>
</evidence>
<evidence type="ECO:0000259" key="11">
    <source>
        <dbReference type="Pfam" id="PF09334"/>
    </source>
</evidence>
<keyword evidence="3 10" id="KW-0436">Ligase</keyword>
<dbReference type="NCBIfam" id="TIGR00398">
    <property type="entry name" value="metG"/>
    <property type="match status" value="1"/>
</dbReference>
<keyword evidence="4 10" id="KW-0547">Nucleotide-binding</keyword>
<dbReference type="GO" id="GO:0006431">
    <property type="term" value="P:methionyl-tRNA aminoacylation"/>
    <property type="evidence" value="ECO:0007669"/>
    <property type="project" value="InterPro"/>
</dbReference>
<dbReference type="Gene3D" id="3.40.50.620">
    <property type="entry name" value="HUPs"/>
    <property type="match status" value="1"/>
</dbReference>
<dbReference type="Gene3D" id="1.10.730.10">
    <property type="entry name" value="Isoleucyl-tRNA Synthetase, Domain 1"/>
    <property type="match status" value="1"/>
</dbReference>
<dbReference type="PANTHER" id="PTHR43326">
    <property type="entry name" value="METHIONYL-TRNA SYNTHETASE"/>
    <property type="match status" value="1"/>
</dbReference>
<comment type="catalytic activity">
    <reaction evidence="8">
        <text>tRNA(Met) + L-methionine + ATP = L-methionyl-tRNA(Met) + AMP + diphosphate</text>
        <dbReference type="Rhea" id="RHEA:13481"/>
        <dbReference type="Rhea" id="RHEA-COMP:9667"/>
        <dbReference type="Rhea" id="RHEA-COMP:9698"/>
        <dbReference type="ChEBI" id="CHEBI:30616"/>
        <dbReference type="ChEBI" id="CHEBI:33019"/>
        <dbReference type="ChEBI" id="CHEBI:57844"/>
        <dbReference type="ChEBI" id="CHEBI:78442"/>
        <dbReference type="ChEBI" id="CHEBI:78530"/>
        <dbReference type="ChEBI" id="CHEBI:456215"/>
        <dbReference type="EC" id="6.1.1.10"/>
    </reaction>
</comment>
<evidence type="ECO:0000256" key="2">
    <source>
        <dbReference type="ARBA" id="ARBA00012838"/>
    </source>
</evidence>
<dbReference type="Gene3D" id="2.170.220.10">
    <property type="match status" value="1"/>
</dbReference>
<evidence type="ECO:0000256" key="7">
    <source>
        <dbReference type="ARBA" id="ARBA00023146"/>
    </source>
</evidence>
<evidence type="ECO:0000256" key="6">
    <source>
        <dbReference type="ARBA" id="ARBA00022917"/>
    </source>
</evidence>
<dbReference type="GO" id="GO:0005739">
    <property type="term" value="C:mitochondrion"/>
    <property type="evidence" value="ECO:0007669"/>
    <property type="project" value="UniProtKB-ARBA"/>
</dbReference>
<dbReference type="GO" id="GO:0004825">
    <property type="term" value="F:methionine-tRNA ligase activity"/>
    <property type="evidence" value="ECO:0007669"/>
    <property type="project" value="UniProtKB-EC"/>
</dbReference>
<dbReference type="InterPro" id="IPR023457">
    <property type="entry name" value="Met-tRNA_synth_2"/>
</dbReference>
<name>A0AAE0KJ71_9PEZI</name>
<evidence type="ECO:0000256" key="4">
    <source>
        <dbReference type="ARBA" id="ARBA00022741"/>
    </source>
</evidence>
<dbReference type="CDD" id="cd00814">
    <property type="entry name" value="MetRS_core"/>
    <property type="match status" value="1"/>
</dbReference>
<dbReference type="InterPro" id="IPR014758">
    <property type="entry name" value="Met-tRNA_synth"/>
</dbReference>
<dbReference type="EC" id="6.1.1.10" evidence="2"/>
<dbReference type="EMBL" id="JAULSW010000006">
    <property type="protein sequence ID" value="KAK3377768.1"/>
    <property type="molecule type" value="Genomic_DNA"/>
</dbReference>
<dbReference type="AlphaFoldDB" id="A0AAE0KJ71"/>
<reference evidence="12" key="1">
    <citation type="journal article" date="2023" name="Mol. Phylogenet. Evol.">
        <title>Genome-scale phylogeny and comparative genomics of the fungal order Sordariales.</title>
        <authorList>
            <person name="Hensen N."/>
            <person name="Bonometti L."/>
            <person name="Westerberg I."/>
            <person name="Brannstrom I.O."/>
            <person name="Guillou S."/>
            <person name="Cros-Aarteil S."/>
            <person name="Calhoun S."/>
            <person name="Haridas S."/>
            <person name="Kuo A."/>
            <person name="Mondo S."/>
            <person name="Pangilinan J."/>
            <person name="Riley R."/>
            <person name="LaButti K."/>
            <person name="Andreopoulos B."/>
            <person name="Lipzen A."/>
            <person name="Chen C."/>
            <person name="Yan M."/>
            <person name="Daum C."/>
            <person name="Ng V."/>
            <person name="Clum A."/>
            <person name="Steindorff A."/>
            <person name="Ohm R.A."/>
            <person name="Martin F."/>
            <person name="Silar P."/>
            <person name="Natvig D.O."/>
            <person name="Lalanne C."/>
            <person name="Gautier V."/>
            <person name="Ament-Velasquez S.L."/>
            <person name="Kruys A."/>
            <person name="Hutchinson M.I."/>
            <person name="Powell A.J."/>
            <person name="Barry K."/>
            <person name="Miller A.N."/>
            <person name="Grigoriev I.V."/>
            <person name="Debuchy R."/>
            <person name="Gladieux P."/>
            <person name="Hiltunen Thoren M."/>
            <person name="Johannesson H."/>
        </authorList>
    </citation>
    <scope>NUCLEOTIDE SEQUENCE</scope>
    <source>
        <strain evidence="12">CBS 232.78</strain>
    </source>
</reference>
<dbReference type="SUPFAM" id="SSF52374">
    <property type="entry name" value="Nucleotidylyl transferase"/>
    <property type="match status" value="1"/>
</dbReference>
<dbReference type="PANTHER" id="PTHR43326:SF1">
    <property type="entry name" value="METHIONINE--TRNA LIGASE, MITOCHONDRIAL"/>
    <property type="match status" value="1"/>
</dbReference>
<dbReference type="Proteomes" id="UP001285441">
    <property type="component" value="Unassembled WGS sequence"/>
</dbReference>
<comment type="caution">
    <text evidence="12">The sequence shown here is derived from an EMBL/GenBank/DDBJ whole genome shotgun (WGS) entry which is preliminary data.</text>
</comment>
<evidence type="ECO:0000256" key="10">
    <source>
        <dbReference type="RuleBase" id="RU363039"/>
    </source>
</evidence>
<dbReference type="InterPro" id="IPR009080">
    <property type="entry name" value="tRNAsynth_Ia_anticodon-bd"/>
</dbReference>
<keyword evidence="6 10" id="KW-0648">Protein biosynthesis</keyword>
<comment type="similarity">
    <text evidence="1 10">Belongs to the class-I aminoacyl-tRNA synthetase family.</text>
</comment>
<dbReference type="Pfam" id="PF09334">
    <property type="entry name" value="tRNA-synt_1g"/>
    <property type="match status" value="1"/>
</dbReference>
<keyword evidence="7 10" id="KW-0030">Aminoacyl-tRNA synthetase</keyword>
<sequence length="609" mass="69239">MEALKVSSARGALRWHLPASRAWPRRSACRSCVRQIVASRGFATATTESPSSKPYYVTTPIFYVNAAPHVGHLYSMVLADVLKRWHVLGGQRAILCTGTDEHGIKVQQAAHLQSVNPKQLCDDNAAMFLNLAHKANIDCDRFIRTTDADHVDAVKHFWWLLNERGLIYESKHEGWYSVSDECFYTESAVEKCMDAFTGDVNMVSIETGSKVEWIEEKNYHFRMTTLKDKLLEFYKKNPNWVHPEPRMRQVVNWVQNNLEDLSISRPVSRLTWGIPVPDDESQTIYVWVDALINYITNAGFPGWTPGRETEGGWPADVHVIGKDIIRFHCVYWPALLLALDLPLPKRVLSHAHWTMDKTKMSKSLGNTVNPFFAIDRWGVDTMRFFLIYDGGIAEDADYNNERISQRYNSALKSRIGNLAQRVTMARQWNVRSAVKSVSLSRHRFKEAPRREMQLLFSAHDDSLSRLSAIPAECMKNLNPSQALRVIIHELAEADKFITATEPWAVVKDAEPLGRQQTVDMIIYLLAESLRIAGILLQPFMPEKATELLDLLGVATENRTLEHARPYCDFHYGKPIGVWATPGIKKQLFPNALLDESSPVPKTSRSGLIR</sequence>
<evidence type="ECO:0000313" key="13">
    <source>
        <dbReference type="Proteomes" id="UP001285441"/>
    </source>
</evidence>
<proteinExistence type="inferred from homology"/>
<feature type="domain" description="Methionyl/Leucyl tRNA synthetase" evidence="11">
    <location>
        <begin position="55"/>
        <end position="422"/>
    </location>
</feature>
<dbReference type="SUPFAM" id="SSF47323">
    <property type="entry name" value="Anticodon-binding domain of a subclass of class I aminoacyl-tRNA synthetases"/>
    <property type="match status" value="1"/>
</dbReference>
<dbReference type="PRINTS" id="PR01041">
    <property type="entry name" value="TRNASYNTHMET"/>
</dbReference>
<dbReference type="FunFam" id="2.170.220.10:FF:000001">
    <property type="entry name" value="methionine--tRNA ligase, mitochondrial"/>
    <property type="match status" value="1"/>
</dbReference>
<keyword evidence="5 10" id="KW-0067">ATP-binding</keyword>
<evidence type="ECO:0000313" key="12">
    <source>
        <dbReference type="EMBL" id="KAK3377768.1"/>
    </source>
</evidence>
<evidence type="ECO:0000256" key="9">
    <source>
        <dbReference type="ARBA" id="ARBA00068817"/>
    </source>
</evidence>
<accession>A0AAE0KJ71</accession>
<evidence type="ECO:0000256" key="5">
    <source>
        <dbReference type="ARBA" id="ARBA00022840"/>
    </source>
</evidence>
<evidence type="ECO:0000256" key="8">
    <source>
        <dbReference type="ARBA" id="ARBA00047364"/>
    </source>
</evidence>
<keyword evidence="13" id="KW-1185">Reference proteome</keyword>
<evidence type="ECO:0000256" key="1">
    <source>
        <dbReference type="ARBA" id="ARBA00005594"/>
    </source>
</evidence>
<dbReference type="GO" id="GO:0005524">
    <property type="term" value="F:ATP binding"/>
    <property type="evidence" value="ECO:0007669"/>
    <property type="project" value="UniProtKB-KW"/>
</dbReference>